<dbReference type="AlphaFoldDB" id="A0A1V4I949"/>
<gene>
    <name evidence="1" type="ORF">CLOTH_09230</name>
</gene>
<dbReference type="EMBL" id="MZGW01000002">
    <property type="protein sequence ID" value="OPJ56518.1"/>
    <property type="molecule type" value="Genomic_DNA"/>
</dbReference>
<accession>A0A1V4I949</accession>
<name>A0A1V4I949_9FIRM</name>
<comment type="caution">
    <text evidence="1">The sequence shown here is derived from an EMBL/GenBank/DDBJ whole genome shotgun (WGS) entry which is preliminary data.</text>
</comment>
<sequence>MSCEVKTCEVKNCASKKTYTQGGTQACCDNANPGCFTPSSYDPNLIKAECIFVEKVYDSKTFHKEKTYAKDYRLENIVPAGKTIAEFIEVKINCISTKPITVEPITEYINSIAVGGCPTVPGPGGIDQLRLDFIDTSACDALGKGTPITVVQELHFHGKIKCRISIKVKYTDGSKDVLTDHIEIDANRIPKEFLTANLCIPSTAAAMKPSLAEFCAVSCDFDVIGGINGFSQECAPHRPRSEVNLQQEAEQIQYSQKIPQPQRTDITFNGILTLCITCEKKVKVPVQLCVLSTGFCDSGAIQPTACAEFPKLFPDQVNMGCC</sequence>
<proteinExistence type="predicted"/>
<dbReference type="Proteomes" id="UP000190140">
    <property type="component" value="Unassembled WGS sequence"/>
</dbReference>
<dbReference type="RefSeq" id="WP_079411636.1">
    <property type="nucleotide sequence ID" value="NZ_MZGW01000002.1"/>
</dbReference>
<organism evidence="1 2">
    <name type="scientific">Alkalithermobacter paradoxus</name>
    <dbReference type="NCBI Taxonomy" id="29349"/>
    <lineage>
        <taxon>Bacteria</taxon>
        <taxon>Bacillati</taxon>
        <taxon>Bacillota</taxon>
        <taxon>Clostridia</taxon>
        <taxon>Peptostreptococcales</taxon>
        <taxon>Tepidibacteraceae</taxon>
        <taxon>Alkalithermobacter</taxon>
    </lineage>
</organism>
<reference evidence="1 2" key="1">
    <citation type="submission" date="2017-03" db="EMBL/GenBank/DDBJ databases">
        <title>Genome sequence of Clostridium thermoalcaliphilum DSM 7309.</title>
        <authorList>
            <person name="Poehlein A."/>
            <person name="Daniel R."/>
        </authorList>
    </citation>
    <scope>NUCLEOTIDE SEQUENCE [LARGE SCALE GENOMIC DNA]</scope>
    <source>
        <strain evidence="1 2">DSM 7309</strain>
    </source>
</reference>
<protein>
    <submittedName>
        <fullName evidence="1">Uncharacterized protein</fullName>
    </submittedName>
</protein>
<keyword evidence="2" id="KW-1185">Reference proteome</keyword>
<evidence type="ECO:0000313" key="1">
    <source>
        <dbReference type="EMBL" id="OPJ56518.1"/>
    </source>
</evidence>
<dbReference type="OrthoDB" id="1949316at2"/>
<evidence type="ECO:0000313" key="2">
    <source>
        <dbReference type="Proteomes" id="UP000190140"/>
    </source>
</evidence>